<reference evidence="3" key="2">
    <citation type="submission" date="2022-01" db="EMBL/GenBank/DDBJ databases">
        <authorList>
            <person name="Yamashiro T."/>
            <person name="Shiraishi A."/>
            <person name="Satake H."/>
            <person name="Nakayama K."/>
        </authorList>
    </citation>
    <scope>NUCLEOTIDE SEQUENCE</scope>
</reference>
<feature type="compositionally biased region" description="Polar residues" evidence="1">
    <location>
        <begin position="84"/>
        <end position="104"/>
    </location>
</feature>
<feature type="compositionally biased region" description="Polar residues" evidence="1">
    <location>
        <begin position="425"/>
        <end position="448"/>
    </location>
</feature>
<evidence type="ECO:0000259" key="2">
    <source>
        <dbReference type="Pfam" id="PF07727"/>
    </source>
</evidence>
<feature type="compositionally biased region" description="Low complexity" evidence="1">
    <location>
        <begin position="1022"/>
        <end position="1034"/>
    </location>
</feature>
<dbReference type="EMBL" id="BQNB010016134">
    <property type="protein sequence ID" value="GJT48203.1"/>
    <property type="molecule type" value="Genomic_DNA"/>
</dbReference>
<name>A0ABQ5EBK8_9ASTR</name>
<keyword evidence="4" id="KW-1185">Reference proteome</keyword>
<feature type="domain" description="Reverse transcriptase Ty1/copia-type" evidence="2">
    <location>
        <begin position="591"/>
        <end position="724"/>
    </location>
</feature>
<dbReference type="PANTHER" id="PTHR11439">
    <property type="entry name" value="GAG-POL-RELATED RETROTRANSPOSON"/>
    <property type="match status" value="1"/>
</dbReference>
<protein>
    <submittedName>
        <fullName evidence="3">Ribonuclease H-like domain-containing protein</fullName>
    </submittedName>
</protein>
<evidence type="ECO:0000313" key="4">
    <source>
        <dbReference type="Proteomes" id="UP001151760"/>
    </source>
</evidence>
<dbReference type="InterPro" id="IPR013103">
    <property type="entry name" value="RVT_2"/>
</dbReference>
<accession>A0ABQ5EBK8</accession>
<dbReference type="Proteomes" id="UP001151760">
    <property type="component" value="Unassembled WGS sequence"/>
</dbReference>
<gene>
    <name evidence="3" type="ORF">Tco_0974360</name>
</gene>
<dbReference type="Pfam" id="PF07727">
    <property type="entry name" value="RVT_2"/>
    <property type="match status" value="1"/>
</dbReference>
<evidence type="ECO:0000313" key="3">
    <source>
        <dbReference type="EMBL" id="GJT48203.1"/>
    </source>
</evidence>
<evidence type="ECO:0000256" key="1">
    <source>
        <dbReference type="SAM" id="MobiDB-lite"/>
    </source>
</evidence>
<reference evidence="3" key="1">
    <citation type="journal article" date="2022" name="Int. J. Mol. Sci.">
        <title>Draft Genome of Tanacetum Coccineum: Genomic Comparison of Closely Related Tanacetum-Family Plants.</title>
        <authorList>
            <person name="Yamashiro T."/>
            <person name="Shiraishi A."/>
            <person name="Nakayama K."/>
            <person name="Satake H."/>
        </authorList>
    </citation>
    <scope>NUCLEOTIDE SEQUENCE</scope>
</reference>
<sequence>SKDKTGLGYGDQLNEKNLSDSGLFISVFDSRSSVGDDNQTNDRFKKDNEYHAVPLPLTRKYIPPLADLSYAGLDDFVYRPTTNKTSASVSQVETSNTPPSNTSVEMPRVESVRPSGVIIKDWVSDDDEDIFQSNGLQAIDKPSFKKIEFTNARNESVKPKQAEKPRITTQNLKVDRRDWNGKMTQKLGLGSGSTKKACFVCGSYSHLIKDCDFHEKRMAKKYVLKNMGKNTGQREIRPVWNNVQRINHQNKFVLFAVLTRSEKVQVSTAKKSSLRATTSTSTFRLKVFYKPTTPNTRISNEKVNTVRVNGVNNAGQTAVSAIKGNGVTAVKAPTGYVWRPKMTNLNNVSEDNSGSWVSKRGNPQQALKNKGIFDCRCSRHITGNKDFFIDYQDIDGGFVAFGGSARGGQGPNWLFDIDSLTNSMNYQPDTAGNQSNKNAGPQETNGNTGRCAGEKPVQKPSSKNQQTLKNVLDKMMDQEKEAKGQSDTVRKEFEAQFNDAGAPRTSNDVGPSFVPLGGSIQDDPSCDLEDNEVLQILAFLGMLMMILIWGHLQFSYADSSYGCRGCFNNMELQLFWVEAMQEELLQFKIQKVWTLVDLPYGKKAIGTKWVYRNKKDERGIVVRNKARLVSQGYKQKEGIDYDKVFAPIARIEAIQVIFGYASIHEFSCVQIGYKSAFLYATIKEEVYVSQPLGFVDPEFPKKVYKVEKALYGLHQAPRAWKQKRRMDLQLGQDKYVVENLKIFGFSSLGQYSTPMETNKGLTKDEYGEDVDIIFSVCACSRFQVQPKVFHLNAVKRIFRNLKGWTGNPQQEVVQFLGSSCLDPKSVVGLSDTILSQTRFMLTMESRIVVAFLYLLTKAFDVTRFQFLIASIGLELQGYLINDGYADLVKMLGKQQLVVNRTMSSPNHSTSDIEDAFSSMNILNYTSVSSDYFPVSLGSNSFNSSENSNDNMIPPVFSSFYNNTYLKDVQAIYAKELPISSPDPITPPAILTLSPILPPSLLFNPRYFFIPEELLPPKKRIHSPSSSSTTLSNSSRNQTCDLVSPSSSVYTPTPPQIFEIGKCPIKMYLKHHEGQIEDILNYLDELYLHHIEKMEEGRIDRMIIRRNSDELKTELKRIRT</sequence>
<feature type="region of interest" description="Disordered" evidence="1">
    <location>
        <begin position="84"/>
        <end position="108"/>
    </location>
</feature>
<dbReference type="PANTHER" id="PTHR11439:SF483">
    <property type="entry name" value="PEPTIDE SYNTHASE GLIP-LIKE, PUTATIVE (AFU_ORTHOLOGUE AFUA_3G12920)-RELATED"/>
    <property type="match status" value="1"/>
</dbReference>
<proteinExistence type="predicted"/>
<feature type="region of interest" description="Disordered" evidence="1">
    <location>
        <begin position="1019"/>
        <end position="1048"/>
    </location>
</feature>
<organism evidence="3 4">
    <name type="scientific">Tanacetum coccineum</name>
    <dbReference type="NCBI Taxonomy" id="301880"/>
    <lineage>
        <taxon>Eukaryota</taxon>
        <taxon>Viridiplantae</taxon>
        <taxon>Streptophyta</taxon>
        <taxon>Embryophyta</taxon>
        <taxon>Tracheophyta</taxon>
        <taxon>Spermatophyta</taxon>
        <taxon>Magnoliopsida</taxon>
        <taxon>eudicotyledons</taxon>
        <taxon>Gunneridae</taxon>
        <taxon>Pentapetalae</taxon>
        <taxon>asterids</taxon>
        <taxon>campanulids</taxon>
        <taxon>Asterales</taxon>
        <taxon>Asteraceae</taxon>
        <taxon>Asteroideae</taxon>
        <taxon>Anthemideae</taxon>
        <taxon>Anthemidinae</taxon>
        <taxon>Tanacetum</taxon>
    </lineage>
</organism>
<feature type="region of interest" description="Disordered" evidence="1">
    <location>
        <begin position="425"/>
        <end position="465"/>
    </location>
</feature>
<comment type="caution">
    <text evidence="3">The sequence shown here is derived from an EMBL/GenBank/DDBJ whole genome shotgun (WGS) entry which is preliminary data.</text>
</comment>
<feature type="non-terminal residue" evidence="3">
    <location>
        <position position="1"/>
    </location>
</feature>